<proteinExistence type="predicted"/>
<dbReference type="Proteomes" id="UP000749311">
    <property type="component" value="Unassembled WGS sequence"/>
</dbReference>
<dbReference type="SUPFAM" id="SSF53474">
    <property type="entry name" value="alpha/beta-Hydrolases"/>
    <property type="match status" value="1"/>
</dbReference>
<evidence type="ECO:0000313" key="2">
    <source>
        <dbReference type="Proteomes" id="UP000749311"/>
    </source>
</evidence>
<dbReference type="GO" id="GO:0004180">
    <property type="term" value="F:carboxypeptidase activity"/>
    <property type="evidence" value="ECO:0007669"/>
    <property type="project" value="UniProtKB-KW"/>
</dbReference>
<accession>A0ABX0SJ01</accession>
<reference evidence="1 2" key="1">
    <citation type="submission" date="2020-02" db="EMBL/GenBank/DDBJ databases">
        <title>Sequencing the genomes of 1000 actinobacteria strains.</title>
        <authorList>
            <person name="Klenk H.-P."/>
        </authorList>
    </citation>
    <scope>NUCLEOTIDE SEQUENCE [LARGE SCALE GENOMIC DNA]</scope>
    <source>
        <strain evidence="1 2">DSM 19609</strain>
    </source>
</reference>
<dbReference type="RefSeq" id="WP_243864032.1">
    <property type="nucleotide sequence ID" value="NZ_BAAAOO010000004.1"/>
</dbReference>
<keyword evidence="1" id="KW-0378">Hydrolase</keyword>
<comment type="caution">
    <text evidence="1">The sequence shown here is derived from an EMBL/GenBank/DDBJ whole genome shotgun (WGS) entry which is preliminary data.</text>
</comment>
<name>A0ABX0SJ01_9ACTN</name>
<organism evidence="1 2">
    <name type="scientific">Brooklawnia cerclae</name>
    <dbReference type="NCBI Taxonomy" id="349934"/>
    <lineage>
        <taxon>Bacteria</taxon>
        <taxon>Bacillati</taxon>
        <taxon>Actinomycetota</taxon>
        <taxon>Actinomycetes</taxon>
        <taxon>Propionibacteriales</taxon>
        <taxon>Propionibacteriaceae</taxon>
        <taxon>Brooklawnia</taxon>
    </lineage>
</organism>
<evidence type="ECO:0000313" key="1">
    <source>
        <dbReference type="EMBL" id="NIH58384.1"/>
    </source>
</evidence>
<keyword evidence="2" id="KW-1185">Reference proteome</keyword>
<dbReference type="EMBL" id="JAAMOZ010000003">
    <property type="protein sequence ID" value="NIH58384.1"/>
    <property type="molecule type" value="Genomic_DNA"/>
</dbReference>
<gene>
    <name evidence="1" type="ORF">FB473_003079</name>
</gene>
<keyword evidence="1" id="KW-0121">Carboxypeptidase</keyword>
<keyword evidence="1" id="KW-0645">Protease</keyword>
<dbReference type="InterPro" id="IPR029058">
    <property type="entry name" value="AB_hydrolase_fold"/>
</dbReference>
<protein>
    <submittedName>
        <fullName evidence="1">Carboxypeptidase C (Cathepsin A)</fullName>
    </submittedName>
</protein>
<sequence>MNATQSTPLVVQTVSEPQRKDVEDSLVTTRHTIETTDGTLSYTARTGRVVVGEEESTDGVFGGLAQRAQLGVTAYTLDDADVATRPITFCFNGGPGSASLWLHLGLVGPRIVDVGDVGALVPPPYRLADNPHTLLRDTDLVVIDAMSTGYSRVVEGRKAKDWHGWKADVAQFSELIRLWITREDRWMSPKFLLGESYGTVRAVSVAQKLQDDFGCYLNGIILLSSVVDFGSQDFDNPRWDEACVNFLPTYASIAWYHGKHPYRSLGEVRAEAEAFADEPYRLALAKGRRLPADERKAVVAKLAALTGLDEAYVERTNLRIEHARFCEELLRDQGLIVGRIDGRFTGPARSATEEAMDTDPSSDQTLGPFTAALHHYLRSELGSTEEMNYQVAAELWKDWSYKEFEGRPVNVADKLERVMRANAACRVRIEYGYYDLATPYCAARDMVDHLHLPDEAFDRIEHAWFETGHMPYLHGPSREREADEQCAFIRSASGRFARSASGPR</sequence>
<dbReference type="Gene3D" id="3.40.50.1820">
    <property type="entry name" value="alpha/beta hydrolase"/>
    <property type="match status" value="1"/>
</dbReference>